<comment type="caution">
    <text evidence="10">The sequence shown here is derived from an EMBL/GenBank/DDBJ whole genome shotgun (WGS) entry which is preliminary data.</text>
</comment>
<dbReference type="InterPro" id="IPR008995">
    <property type="entry name" value="Mo/tungstate-bd_C_term_dom"/>
</dbReference>
<name>A0A9X1IP34_9GAMM</name>
<dbReference type="InterPro" id="IPR003439">
    <property type="entry name" value="ABC_transporter-like_ATP-bd"/>
</dbReference>
<dbReference type="FunFam" id="3.40.50.300:FF:000425">
    <property type="entry name" value="Probable ABC transporter, ATP-binding subunit"/>
    <property type="match status" value="1"/>
</dbReference>
<dbReference type="PROSITE" id="PS50893">
    <property type="entry name" value="ABC_TRANSPORTER_2"/>
    <property type="match status" value="1"/>
</dbReference>
<dbReference type="GO" id="GO:0005524">
    <property type="term" value="F:ATP binding"/>
    <property type="evidence" value="ECO:0007669"/>
    <property type="project" value="UniProtKB-KW"/>
</dbReference>
<dbReference type="GO" id="GO:0015408">
    <property type="term" value="F:ABC-type ferric iron transporter activity"/>
    <property type="evidence" value="ECO:0007669"/>
    <property type="project" value="InterPro"/>
</dbReference>
<keyword evidence="1" id="KW-0813">Transport</keyword>
<dbReference type="GO" id="GO:0016887">
    <property type="term" value="F:ATP hydrolysis activity"/>
    <property type="evidence" value="ECO:0007669"/>
    <property type="project" value="InterPro"/>
</dbReference>
<proteinExistence type="predicted"/>
<dbReference type="PANTHER" id="PTHR42781:SF4">
    <property type="entry name" value="SPERMIDINE_PUTRESCINE IMPORT ATP-BINDING PROTEIN POTA"/>
    <property type="match status" value="1"/>
</dbReference>
<keyword evidence="11" id="KW-1185">Reference proteome</keyword>
<dbReference type="RefSeq" id="WP_226755028.1">
    <property type="nucleotide sequence ID" value="NZ_JAJATW010000020.1"/>
</dbReference>
<dbReference type="SUPFAM" id="SSF50331">
    <property type="entry name" value="MOP-like"/>
    <property type="match status" value="1"/>
</dbReference>
<dbReference type="Pfam" id="PF00005">
    <property type="entry name" value="ABC_tran"/>
    <property type="match status" value="1"/>
</dbReference>
<dbReference type="PROSITE" id="PS00211">
    <property type="entry name" value="ABC_TRANSPORTER_1"/>
    <property type="match status" value="1"/>
</dbReference>
<dbReference type="EMBL" id="JAJATW010000020">
    <property type="protein sequence ID" value="MCB5162680.1"/>
    <property type="molecule type" value="Genomic_DNA"/>
</dbReference>
<dbReference type="InterPro" id="IPR013611">
    <property type="entry name" value="Transp-assoc_OB_typ2"/>
</dbReference>
<evidence type="ECO:0000313" key="11">
    <source>
        <dbReference type="Proteomes" id="UP001139095"/>
    </source>
</evidence>
<dbReference type="AlphaFoldDB" id="A0A9X1IP34"/>
<dbReference type="InterPro" id="IPR015853">
    <property type="entry name" value="ABC_transpr_FbpC"/>
</dbReference>
<dbReference type="SMART" id="SM00382">
    <property type="entry name" value="AAA"/>
    <property type="match status" value="1"/>
</dbReference>
<dbReference type="CDD" id="cd03259">
    <property type="entry name" value="ABC_Carb_Solutes_like"/>
    <property type="match status" value="1"/>
</dbReference>
<evidence type="ECO:0000256" key="7">
    <source>
        <dbReference type="ARBA" id="ARBA00023065"/>
    </source>
</evidence>
<evidence type="ECO:0000256" key="3">
    <source>
        <dbReference type="ARBA" id="ARBA00022496"/>
    </source>
</evidence>
<dbReference type="InterPro" id="IPR003593">
    <property type="entry name" value="AAA+_ATPase"/>
</dbReference>
<protein>
    <submittedName>
        <fullName evidence="10">ABC transporter ATP-binding protein</fullName>
    </submittedName>
</protein>
<dbReference type="Pfam" id="PF08402">
    <property type="entry name" value="TOBE_2"/>
    <property type="match status" value="1"/>
</dbReference>
<keyword evidence="2" id="KW-1003">Cell membrane</keyword>
<accession>A0A9X1IP34</accession>
<keyword evidence="3" id="KW-0410">Iron transport</keyword>
<dbReference type="SUPFAM" id="SSF52540">
    <property type="entry name" value="P-loop containing nucleoside triphosphate hydrolases"/>
    <property type="match status" value="1"/>
</dbReference>
<feature type="domain" description="ABC transporter" evidence="9">
    <location>
        <begin position="16"/>
        <end position="251"/>
    </location>
</feature>
<reference evidence="10" key="1">
    <citation type="submission" date="2021-10" db="EMBL/GenBank/DDBJ databases">
        <title>Marinomonas pontica sp. nov., isolated from the Black Sea.</title>
        <authorList>
            <person name="Zhao L.-H."/>
            <person name="Xue J.-H."/>
        </authorList>
    </citation>
    <scope>NUCLEOTIDE SEQUENCE</scope>
    <source>
        <strain evidence="10">E8</strain>
    </source>
</reference>
<keyword evidence="8" id="KW-0472">Membrane</keyword>
<dbReference type="InterPro" id="IPR017871">
    <property type="entry name" value="ABC_transporter-like_CS"/>
</dbReference>
<dbReference type="Gene3D" id="3.40.50.300">
    <property type="entry name" value="P-loop containing nucleotide triphosphate hydrolases"/>
    <property type="match status" value="1"/>
</dbReference>
<evidence type="ECO:0000259" key="9">
    <source>
        <dbReference type="PROSITE" id="PS50893"/>
    </source>
</evidence>
<evidence type="ECO:0000256" key="1">
    <source>
        <dbReference type="ARBA" id="ARBA00022448"/>
    </source>
</evidence>
<sequence length="361" mass="39856">MSFSTSQKQLPIQKQLKSMTLNAVSVGYEGQPIVKQASFELKEGQIGCLLGPSGCGKSTLLRALAGFETLMTGEIRVDGELIASEDRHVNPEDRHIGMVFQDIALFPHLSITENIAFGLSAWPKSDAQERVSYLLNLVGLSGFESRYPHSLSGGQQQRVALARAMAPKPKLLLMDEPFSGLDAKLREELVPDIRDILKHEKMAAILVTHDQMEAFAMADQVSVMSAGEIHQTGTPYNIYHDPETRFVAEFIGHGDFLTATVCGANCVHSDLGTIRGDLDHGFEANQEVDLLVRPDDILHDDDSEFVGMIESKFFRGSHFLYRVKLSSGKIVFCFASSHHDHAVGQEIGLSVHLDHLVMFPR</sequence>
<keyword evidence="4" id="KW-0547">Nucleotide-binding</keyword>
<keyword evidence="5 10" id="KW-0067">ATP-binding</keyword>
<evidence type="ECO:0000256" key="2">
    <source>
        <dbReference type="ARBA" id="ARBA00022475"/>
    </source>
</evidence>
<dbReference type="InterPro" id="IPR027417">
    <property type="entry name" value="P-loop_NTPase"/>
</dbReference>
<dbReference type="Proteomes" id="UP001139095">
    <property type="component" value="Unassembled WGS sequence"/>
</dbReference>
<gene>
    <name evidence="10" type="ORF">LG368_12325</name>
</gene>
<evidence type="ECO:0000256" key="4">
    <source>
        <dbReference type="ARBA" id="ARBA00022741"/>
    </source>
</evidence>
<keyword evidence="7" id="KW-0406">Ion transport</keyword>
<evidence type="ECO:0000256" key="5">
    <source>
        <dbReference type="ARBA" id="ARBA00022840"/>
    </source>
</evidence>
<dbReference type="InterPro" id="IPR050093">
    <property type="entry name" value="ABC_SmlMolc_Importer"/>
</dbReference>
<evidence type="ECO:0000256" key="8">
    <source>
        <dbReference type="ARBA" id="ARBA00023136"/>
    </source>
</evidence>
<dbReference type="PANTHER" id="PTHR42781">
    <property type="entry name" value="SPERMIDINE/PUTRESCINE IMPORT ATP-BINDING PROTEIN POTA"/>
    <property type="match status" value="1"/>
</dbReference>
<keyword evidence="6" id="KW-0408">Iron</keyword>
<evidence type="ECO:0000313" key="10">
    <source>
        <dbReference type="EMBL" id="MCB5162680.1"/>
    </source>
</evidence>
<organism evidence="10 11">
    <name type="scientific">Marinomonas algarum</name>
    <dbReference type="NCBI Taxonomy" id="2883105"/>
    <lineage>
        <taxon>Bacteria</taxon>
        <taxon>Pseudomonadati</taxon>
        <taxon>Pseudomonadota</taxon>
        <taxon>Gammaproteobacteria</taxon>
        <taxon>Oceanospirillales</taxon>
        <taxon>Oceanospirillaceae</taxon>
        <taxon>Marinomonas</taxon>
    </lineage>
</organism>
<dbReference type="GO" id="GO:0043190">
    <property type="term" value="C:ATP-binding cassette (ABC) transporter complex"/>
    <property type="evidence" value="ECO:0007669"/>
    <property type="project" value="InterPro"/>
</dbReference>
<dbReference type="GO" id="GO:0015697">
    <property type="term" value="P:quaternary ammonium group transport"/>
    <property type="evidence" value="ECO:0007669"/>
    <property type="project" value="UniProtKB-ARBA"/>
</dbReference>
<evidence type="ECO:0000256" key="6">
    <source>
        <dbReference type="ARBA" id="ARBA00023004"/>
    </source>
</evidence>
<dbReference type="Gene3D" id="2.40.50.100">
    <property type="match status" value="1"/>
</dbReference>